<dbReference type="AlphaFoldDB" id="A0A917TBH6"/>
<keyword evidence="4" id="KW-0408">Iron</keyword>
<dbReference type="InterPro" id="IPR001055">
    <property type="entry name" value="Adrenodoxin-like"/>
</dbReference>
<dbReference type="InterPro" id="IPR018298">
    <property type="entry name" value="Adrenodoxin_Fe-S_BS"/>
</dbReference>
<dbReference type="RefSeq" id="WP_028284854.1">
    <property type="nucleotide sequence ID" value="NZ_BMLF01000009.1"/>
</dbReference>
<gene>
    <name evidence="8" type="primary">fdxB</name>
    <name evidence="8" type="ORF">GCM10011534_43540</name>
</gene>
<dbReference type="Pfam" id="PF00111">
    <property type="entry name" value="Fer2"/>
    <property type="match status" value="1"/>
</dbReference>
<evidence type="ECO:0000256" key="3">
    <source>
        <dbReference type="ARBA" id="ARBA00022723"/>
    </source>
</evidence>
<sequence>MPSIIYITAQGDRHEVDVAEGTSVMQGAVQNAIPGIDGDCGGSCACATCHVQVPDAWLARLDPQSDMERAMLEFADSVTDNSRLGCQISVGPGLSGITVHLPESQH</sequence>
<evidence type="ECO:0000313" key="9">
    <source>
        <dbReference type="Proteomes" id="UP000649829"/>
    </source>
</evidence>
<comment type="similarity">
    <text evidence="1">Belongs to the adrenodoxin/putidaredoxin family.</text>
</comment>
<feature type="domain" description="2Fe-2S ferredoxin-type" evidence="7">
    <location>
        <begin position="3"/>
        <end position="105"/>
    </location>
</feature>
<protein>
    <submittedName>
        <fullName evidence="8">2Fe-2S ferredoxin</fullName>
    </submittedName>
</protein>
<dbReference type="PROSITE" id="PS00814">
    <property type="entry name" value="ADX"/>
    <property type="match status" value="1"/>
</dbReference>
<dbReference type="GO" id="GO:0051537">
    <property type="term" value="F:2 iron, 2 sulfur cluster binding"/>
    <property type="evidence" value="ECO:0007669"/>
    <property type="project" value="UniProtKB-KW"/>
</dbReference>
<dbReference type="Proteomes" id="UP000649829">
    <property type="component" value="Unassembled WGS sequence"/>
</dbReference>
<dbReference type="GO" id="GO:0140647">
    <property type="term" value="P:P450-containing electron transport chain"/>
    <property type="evidence" value="ECO:0007669"/>
    <property type="project" value="InterPro"/>
</dbReference>
<keyword evidence="3" id="KW-0479">Metal-binding</keyword>
<keyword evidence="2" id="KW-0001">2Fe-2S</keyword>
<comment type="caution">
    <text evidence="8">The sequence shown here is derived from an EMBL/GenBank/DDBJ whole genome shotgun (WGS) entry which is preliminary data.</text>
</comment>
<evidence type="ECO:0000259" key="7">
    <source>
        <dbReference type="PROSITE" id="PS51085"/>
    </source>
</evidence>
<evidence type="ECO:0000256" key="1">
    <source>
        <dbReference type="ARBA" id="ARBA00010914"/>
    </source>
</evidence>
<dbReference type="GO" id="GO:0009055">
    <property type="term" value="F:electron transfer activity"/>
    <property type="evidence" value="ECO:0007669"/>
    <property type="project" value="TreeGrafter"/>
</dbReference>
<dbReference type="PANTHER" id="PTHR23426">
    <property type="entry name" value="FERREDOXIN/ADRENODOXIN"/>
    <property type="match status" value="1"/>
</dbReference>
<dbReference type="SUPFAM" id="SSF54292">
    <property type="entry name" value="2Fe-2S ferredoxin-like"/>
    <property type="match status" value="1"/>
</dbReference>
<dbReference type="CDD" id="cd00207">
    <property type="entry name" value="fer2"/>
    <property type="match status" value="1"/>
</dbReference>
<accession>A0A917TBH6</accession>
<dbReference type="InterPro" id="IPR001041">
    <property type="entry name" value="2Fe-2S_ferredoxin-type"/>
</dbReference>
<dbReference type="PANTHER" id="PTHR23426:SF65">
    <property type="entry name" value="FERREDOXIN-2, MITOCHONDRIAL"/>
    <property type="match status" value="1"/>
</dbReference>
<proteinExistence type="inferred from homology"/>
<dbReference type="GO" id="GO:0046872">
    <property type="term" value="F:metal ion binding"/>
    <property type="evidence" value="ECO:0007669"/>
    <property type="project" value="UniProtKB-KW"/>
</dbReference>
<dbReference type="Gene3D" id="3.10.20.30">
    <property type="match status" value="1"/>
</dbReference>
<evidence type="ECO:0000256" key="2">
    <source>
        <dbReference type="ARBA" id="ARBA00022714"/>
    </source>
</evidence>
<evidence type="ECO:0000256" key="6">
    <source>
        <dbReference type="ARBA" id="ARBA00034078"/>
    </source>
</evidence>
<reference evidence="8" key="1">
    <citation type="journal article" date="2014" name="Int. J. Syst. Evol. Microbiol.">
        <title>Complete genome sequence of Corynebacterium casei LMG S-19264T (=DSM 44701T), isolated from a smear-ripened cheese.</title>
        <authorList>
            <consortium name="US DOE Joint Genome Institute (JGI-PGF)"/>
            <person name="Walter F."/>
            <person name="Albersmeier A."/>
            <person name="Kalinowski J."/>
            <person name="Ruckert C."/>
        </authorList>
    </citation>
    <scope>NUCLEOTIDE SEQUENCE</scope>
    <source>
        <strain evidence="8">CGMCC 1.6293</strain>
    </source>
</reference>
<evidence type="ECO:0000256" key="4">
    <source>
        <dbReference type="ARBA" id="ARBA00023004"/>
    </source>
</evidence>
<dbReference type="InterPro" id="IPR012675">
    <property type="entry name" value="Beta-grasp_dom_sf"/>
</dbReference>
<dbReference type="InterPro" id="IPR036010">
    <property type="entry name" value="2Fe-2S_ferredoxin-like_sf"/>
</dbReference>
<dbReference type="EMBL" id="BMLF01000009">
    <property type="protein sequence ID" value="GGM16868.1"/>
    <property type="molecule type" value="Genomic_DNA"/>
</dbReference>
<dbReference type="PRINTS" id="PR00355">
    <property type="entry name" value="ADRENODOXIN"/>
</dbReference>
<name>A0A917TBH6_9RHOB</name>
<comment type="cofactor">
    <cofactor evidence="6">
        <name>[2Fe-2S] cluster</name>
        <dbReference type="ChEBI" id="CHEBI:190135"/>
    </cofactor>
</comment>
<evidence type="ECO:0000256" key="5">
    <source>
        <dbReference type="ARBA" id="ARBA00023014"/>
    </source>
</evidence>
<keyword evidence="5" id="KW-0411">Iron-sulfur</keyword>
<keyword evidence="9" id="KW-1185">Reference proteome</keyword>
<dbReference type="PROSITE" id="PS51085">
    <property type="entry name" value="2FE2S_FER_2"/>
    <property type="match status" value="1"/>
</dbReference>
<organism evidence="8 9">
    <name type="scientific">Pseudooceanicola nanhaiensis</name>
    <dbReference type="NCBI Taxonomy" id="375761"/>
    <lineage>
        <taxon>Bacteria</taxon>
        <taxon>Pseudomonadati</taxon>
        <taxon>Pseudomonadota</taxon>
        <taxon>Alphaproteobacteria</taxon>
        <taxon>Rhodobacterales</taxon>
        <taxon>Paracoccaceae</taxon>
        <taxon>Pseudooceanicola</taxon>
    </lineage>
</organism>
<evidence type="ECO:0000313" key="8">
    <source>
        <dbReference type="EMBL" id="GGM16868.1"/>
    </source>
</evidence>
<reference evidence="8" key="2">
    <citation type="submission" date="2020-09" db="EMBL/GenBank/DDBJ databases">
        <authorList>
            <person name="Sun Q."/>
            <person name="Zhou Y."/>
        </authorList>
    </citation>
    <scope>NUCLEOTIDE SEQUENCE</scope>
    <source>
        <strain evidence="8">CGMCC 1.6293</strain>
    </source>
</reference>